<comment type="caution">
    <text evidence="3">The sequence shown here is derived from an EMBL/GenBank/DDBJ whole genome shotgun (WGS) entry which is preliminary data.</text>
</comment>
<proteinExistence type="predicted"/>
<feature type="region of interest" description="Disordered" evidence="1">
    <location>
        <begin position="219"/>
        <end position="240"/>
    </location>
</feature>
<dbReference type="EMBL" id="DTGR01000086">
    <property type="protein sequence ID" value="HHS29158.1"/>
    <property type="molecule type" value="Genomic_DNA"/>
</dbReference>
<accession>A0A7V6A3B4</accession>
<dbReference type="SUPFAM" id="SSF143555">
    <property type="entry name" value="FwdE-like"/>
    <property type="match status" value="1"/>
</dbReference>
<organism evidence="3">
    <name type="scientific">Desulfobacca acetoxidans</name>
    <dbReference type="NCBI Taxonomy" id="60893"/>
    <lineage>
        <taxon>Bacteria</taxon>
        <taxon>Pseudomonadati</taxon>
        <taxon>Thermodesulfobacteriota</taxon>
        <taxon>Desulfobaccia</taxon>
        <taxon>Desulfobaccales</taxon>
        <taxon>Desulfobaccaceae</taxon>
        <taxon>Desulfobacca</taxon>
    </lineage>
</organism>
<dbReference type="AlphaFoldDB" id="A0A7V6A3B4"/>
<feature type="domain" description="Formylmethanofuran dehydrogenase subunit E" evidence="2">
    <location>
        <begin position="25"/>
        <end position="147"/>
    </location>
</feature>
<protein>
    <submittedName>
        <fullName evidence="3">Formylmethanofuran dehydrogenase</fullName>
    </submittedName>
</protein>
<reference evidence="3" key="1">
    <citation type="journal article" date="2020" name="mSystems">
        <title>Genome- and Community-Level Interaction Insights into Carbon Utilization and Element Cycling Functions of Hydrothermarchaeota in Hydrothermal Sediment.</title>
        <authorList>
            <person name="Zhou Z."/>
            <person name="Liu Y."/>
            <person name="Xu W."/>
            <person name="Pan J."/>
            <person name="Luo Z.H."/>
            <person name="Li M."/>
        </authorList>
    </citation>
    <scope>NUCLEOTIDE SEQUENCE [LARGE SCALE GENOMIC DNA]</scope>
    <source>
        <strain evidence="3">SpSt-767</strain>
    </source>
</reference>
<dbReference type="InterPro" id="IPR003814">
    <property type="entry name" value="FmdEsu_dom"/>
</dbReference>
<sequence length="240" mass="26649">MEQDARANAAEATFEELLAGSVAAHGHLCPGQIVGVRMALLGLRLMNFEAPPTYSQLKQLIVFIEMDRCTGDAVAYVTNVKLGRRSLKFVDYGIMAATFVNLESGQAFRVISTEESRDLTLTYAPLETEKRRAQVAAYRIMPDSVLFRVQQVQVDLTPFDLPGPTRRKVTCVQCGQVVRDNREVVKDGLPYCRPCAGGGYFSEAREITWEEMNWAPMLPRPEKVGPPIQPESAATGRRVP</sequence>
<evidence type="ECO:0000256" key="1">
    <source>
        <dbReference type="SAM" id="MobiDB-lite"/>
    </source>
</evidence>
<evidence type="ECO:0000313" key="3">
    <source>
        <dbReference type="EMBL" id="HHS29158.1"/>
    </source>
</evidence>
<name>A0A7V6A3B4_9BACT</name>
<dbReference type="Pfam" id="PF02663">
    <property type="entry name" value="FmdE"/>
    <property type="match status" value="1"/>
</dbReference>
<dbReference type="PANTHER" id="PTHR39418:SF1">
    <property type="entry name" value="DEHYDROGENASE"/>
    <property type="match status" value="1"/>
</dbReference>
<evidence type="ECO:0000259" key="2">
    <source>
        <dbReference type="Pfam" id="PF02663"/>
    </source>
</evidence>
<dbReference type="CDD" id="cd08368">
    <property type="entry name" value="LIM"/>
    <property type="match status" value="1"/>
</dbReference>
<dbReference type="InterPro" id="IPR053194">
    <property type="entry name" value="tRNA_methyltr_O"/>
</dbReference>
<dbReference type="PANTHER" id="PTHR39418">
    <property type="entry name" value="DEHYDROGENASE-RELATED"/>
    <property type="match status" value="1"/>
</dbReference>
<dbReference type="Gene3D" id="3.30.1330.130">
    <property type="match status" value="1"/>
</dbReference>
<gene>
    <name evidence="3" type="ORF">ENV52_05590</name>
</gene>